<feature type="region of interest" description="Disordered" evidence="1">
    <location>
        <begin position="1063"/>
        <end position="1124"/>
    </location>
</feature>
<feature type="region of interest" description="Disordered" evidence="1">
    <location>
        <begin position="1638"/>
        <end position="1670"/>
    </location>
</feature>
<feature type="compositionally biased region" description="Polar residues" evidence="1">
    <location>
        <begin position="529"/>
        <end position="557"/>
    </location>
</feature>
<evidence type="ECO:0000313" key="4">
    <source>
        <dbReference type="Proteomes" id="UP000069443"/>
    </source>
</evidence>
<feature type="compositionally biased region" description="Basic and acidic residues" evidence="1">
    <location>
        <begin position="301"/>
        <end position="314"/>
    </location>
</feature>
<feature type="compositionally biased region" description="Polar residues" evidence="1">
    <location>
        <begin position="376"/>
        <end position="416"/>
    </location>
</feature>
<feature type="compositionally biased region" description="Polar residues" evidence="1">
    <location>
        <begin position="568"/>
        <end position="582"/>
    </location>
</feature>
<feature type="domain" description="Outer membrane channel protein CpnT-like N-terminal" evidence="2">
    <location>
        <begin position="10"/>
        <end position="137"/>
    </location>
</feature>
<dbReference type="Pfam" id="PF25547">
    <property type="entry name" value="WXG100_2"/>
    <property type="match status" value="1"/>
</dbReference>
<feature type="compositionally biased region" description="Basic and acidic residues" evidence="1">
    <location>
        <begin position="1068"/>
        <end position="1106"/>
    </location>
</feature>
<comment type="caution">
    <text evidence="3">The sequence shown here is derived from an EMBL/GenBank/DDBJ whole genome shotgun (WGS) entry which is preliminary data.</text>
</comment>
<reference evidence="4" key="2">
    <citation type="submission" date="2016-02" db="EMBL/GenBank/DDBJ databases">
        <title>Draft genome sequence of five rapidly growing Mycobacterium species.</title>
        <authorList>
            <person name="Katahira K."/>
            <person name="Gotou Y."/>
            <person name="Iida K."/>
            <person name="Ogura Y."/>
            <person name="Hayashi T."/>
        </authorList>
    </citation>
    <scope>NUCLEOTIDE SEQUENCE [LARGE SCALE GENOMIC DNA]</scope>
    <source>
        <strain evidence="4">JCM15298</strain>
    </source>
</reference>
<feature type="compositionally biased region" description="Polar residues" evidence="1">
    <location>
        <begin position="469"/>
        <end position="478"/>
    </location>
</feature>
<dbReference type="EMBL" id="BCSY01000078">
    <property type="protein sequence ID" value="GAS97987.1"/>
    <property type="molecule type" value="Genomic_DNA"/>
</dbReference>
<feature type="compositionally biased region" description="Low complexity" evidence="1">
    <location>
        <begin position="4271"/>
        <end position="4285"/>
    </location>
</feature>
<sequence>MSIDIPPALQWISYLAGSKWPQGDEDGLWRIGEHWHAAAAEMSDLIPDLNRVRNETMSVITGETANTAAQEFAKLFDGDYSVDKLVAAMSALGETARQAGTQVEASKIEILVGLAMAAAEILYAIAMAPWTFGASMAWIPPIEALTVAAIRALFNQLLRALVRRAVEALTKTTVARLVRAAAKEGVEEIAEELITNLAIQQYQIDKGHKDKIDWSDVGNAAKGAAAGGAAAGLFHAPTFGALGGKHGHGGIGNALAGAGASYGSEVVAGVVGAVAVGGDLDAGEIFAGGALGGVSGGIDSSHGHGHDGHGDDAPHGAPAGLDGGKSHAFDPDGKGRDGKESATKDIGDADPGKDSSDATPPYEKSDPNGSPPPYAQHSSNGPSDGASSAVSETAEGSNTTATGAPQPQSHDGSSATRDVVRNGEPGAHQGGGHTGDAATRHDSTGSQGGESSSQQSPGGNGVQGGSQQAPNGGSTDIASSHQSSSHQNSPHQSDGHQSSSDQNSAHQGDAHQSDAHQSSSHHGGGQDSPSDARQQGSAEHVSGQTAPQQLSGHADSNATEHHTGGGDSNSSPTQHHSHPPQNSGGGPEPTSHQLAAPSDTPPTRTDTSPQSPGVSSESTTTDHGSPSQASPPSNQAPSDSHQVGGPPPTEHTSRGETAPADPNAVAGQPNLTSTAPDPSTSAAPANTPTNGPSTAVAPSPGTPPGPTTPSAAPATPNTPSTSSSPGSTATQAANPVGTNQSGAPAKSVSAGLAASSNSAPTAVSNIANSTASAPAARSTTDDRDQVIVGMVPVPGTAAPIAPPAPPVRAPRKAGPRVGAPPAVPAPRRPRKAAIIDDESWRHDQARSADWFAPRDPAPERLWRARRDGAHVRTVDTEVADILTDSTPTRIEAYDGPVRYDLRRIEVTPGRFVQEYTVKVHLRAGAGADSDAVAAVADRARQGVDGLLNQGFRLPSGDQFHLNLEFTDDAGDAHTVVEVGTGATDQTHWNPKAPASVLAHETLHYLGVPDEYADAQRVLLRHDTNSGVHRDDGGMMGRDVLGDDPGLRPRHLWLVERAANSQVSVPDTRLNDDPHPVRGDDGVKISHPDRADTDRTRPAPKRERDAESQDDADISGPFKRLRTDDAAMDVDSDAADHDVPMDDVQHASDTTPLGAPVPLPARDEVTKYNKAFEDLANGATVFAPTKDTHLAALNDSVAKDKPIAFVVNAIVPISEIHQLPEVVKAITANAKGLDGKVAFVIGVNTREAPGAAANLRSALAGMEHVLADIDQPVALTGATWKMPSSGHLPYGTMRNDMMHSGVNRFAIAAMVSQGNHPYLAVQDFDTGSRNVPSGEHVFNHVARTLTTGEDLPSARPLMFSGGYVAPRSDAAYQAMIAAAHAKRLAKIAALEQQHPTDAEARKKTAAAISRLEKAGPKLDAEGFREDFARQITQDMDARVEQAKTSPMLPYTPEPNLFVDAVATLVDPEVKFGDGGAEFSMLGRSLARFNAAELGAIHDADVAALTSGVVNEDVLAQVENERSNLEVNAQTGRHPVRGAAFMTDFKGAAVETDLARIALGYATDGKLPQSHAALTNVADRFFATKDDKGDTSLSKFRDDFAKRGGADREPLHLHNDPEAPKGTPKVAVAPFTQQRDIHQQLGLTDDSAKRPDKKKDTGKHNLDGSLSTPIPGHPDVIAGIDQRQQTAKGVAAVNVAMSGPEASVQRKFASLNDFVSHDFSDENGSSRYAAPPPAHGGLFHAVAAARGVSGASLRQGLTAHFAGPRGKKALTDLANFITDHPTTDGDLVRAIIQPGATPAPKLDALTLDPNAVLHRNPNPDDPDPPPLTADERAAVDATNAAQAGADAETARNAEHIAIKALATQLNTSIVVHDAVTGEVTPYAPLGKGGSKSSIELDATPSPDGRHTYSARNQAGPQRRTRPAPLPDEPIASPSHPTKPDQKPAPRQEVDAADKAEKKARREWEQRVFGDFGSPRVIPVTFENGRPLGGSSGVRLHEVDGRKVAIKPTRGARAVKTELLAQALMRAVGAPTLQATPVLVEGKGAQIHLMSEFLDGKKPDRSVHAQFGGHPDVARFAAADMILSNWDGHKDDAYLTTGRRVVRIDVGGSLDVRAQGAIREGWTSSDVAADDFEVDEIKPGSEMRKNEPYAKLTDAQIADSIRTVADRLTPEAIDDAIRRSGYPRGEGAELKAVLQARIAKALEWADTVYPAQEIENQSFGTVLERNPRTALQQLQEDFGYEPTADFVDPGVVEGLRSDTLAGNESEYTTMLSVRNSPAADALGHKPFPSEEKNEPEPRTALQQLEEDFGYEPTTDFTDPRVVEDLRSDTGARNESEYTTMLSVRNPPVAEALGHKPYAFEQKVDATVPEVGPEELFRASQHGDHRARKRFAEHTAMLEGGVLIRRMSEAEVEAFETALASDDLMAVQKALFGVDETRSTADRAGSSRSATAPKRGEIVWSLNDTFQFTRELKPDTAASGSGAARHDADAYKKVLEIPVTAEMARHLGQNLYISNPVKGAKPGAFQGNPNLKYEGTAGGANNSTGTPNVVIKRNGFADFWSTVRKVRVFDAADHVSANKYEPVVERVDETNDARKARLTATPEAQQKQDARKVKPVDVLMDDEDDVGLFGAILDDEPSPPTRPSPTSRDMSRDMGWDAPSPRLPVRGGPSLVLGGMDVVESFRSGNEGLNQTRQLVTRLGGQQTWDANRERLTALFSDDGLKPKVAGMLRGGKPVSYVVELGSGRTLSIDLRLDGSPAASSLTFKENVADYEFEHSSDPSSVVGSFDEGRRTYVVGAQAGLTHPNATHIAGVFGVREHQWSESRQRTDRQISGGQTVEPGTRFHGDIQAVVSYRVSGPVNRMTGATDEAGTLPRVTFRTQVAVPTRAVTDAAGHLAASVAPPRVAKSRALTGSDVVTNLQLIPDGVGPHRGPQSTSGLVSSPGMRAAFESAYGNKAARAMDEVDDWLSVELLQANLHGMTNKQPLVHHLEGVGGRVEVHAFVESLGTPANTKPAHGEQTSNSADPTMRATGETSRTEFHFGTETDSARVRQDQITHTAQLPLPGRSRGQGGTPTAEVVGGLDGGLNVGRSTNEVTVSQFRNRSTLKNPAAGQAWNGQVRLRFVMHGPDSVSPTQRNGAFRGGVHETRAEFDVLVEKSETTPITDYRGKVVFAPPVRIWGRGGPPAERNSSTPRSRWQWSRRPHPVAATNDVSAPRERGMATEPLSGLGSMDRVTNLDLSGFHGLLDSMGHRAFGSKWDEVRPTVAASSHLNRIRGGLPGMTQHSPLTIADLSGPGSSSGLALTADIANLTYRRTIDEVVSSPSMENTEGATTTTTSTEQISAQAALGGRGDVAGGALLGEVIAGANQTVREGDRTREQQRMVVATKFAQPMAIFDGWVRIDGTMTGPKATVHESGLFPIEIAIPLSELQGSRTHDAVQPPTFDRSRPAGIAATPPAAIETSSAAALSVPGPAPLSWDPPVTTAEPPVLPAHALSERWQPTDMLIGLDPASGLVEAIRADLGPALGTDVDRAMAGVNQEFGPQVLQARLAHQSGRQWSHDIPVAGGRITVKVRAIRDGDPEKAEYVGQSTKFETDLSMESQWSKARLHDDLTRHVEGGRLVIPFPHGSASVQVTHSGSVLPGDAPSAGGRTTPRAETTVTDTEHRIPTRVRTTEVHDLFRQPVRFEISYERHEGARLLSTVPENAADVRLTGVFSYPHVAPAENGQAHRLVGEPADGPGIPLGTDHVVTEVRPPGPPRAAATTTPTPTEDAMAAHVLDSIAEQGRYVFGDEWPAVRAELAQHVGTRALHGGLGDYSRGGEKAIELQAVRGGKVVLSARVDAMTEPTQGAAKEAEFYTGGQTIQTATDGNAKIDNWNAAIQVRGTVLPVDVGVNASLLGRVDVNRATDSSNTRTTTSATGELFRTKAAAHVQAGTATLRATMSRPAGFFGRGAERERDGLATVDFRIRRPSSNVDRDRYEPRPGTVVDTGHDNHGHRPDGGLPHGSMVRKVLDGHQFRQQTLDNLTAPLSGITASRLRDRLPEALSDVNLQRNLPAMTRGEEVELFRDGPLRITGRANLTALDFTRVEREGGTTNLLNEVNHGESHQDSSAWEAGARFMAGPHGNLGDGVRANAMVGVGGVGRVRHGAAYGQSAKVSANARFAGARAAFDGAAEVVLTVHDGDSSHTLTGIVVHGPMLIPTSQAQLVDVPTAPVANVPVPPQEPPSGARLSASARARSGQPQGVPIAGTSGLQRLFGSDRGTPPDRPAIAEDDPTGSSSRASEESAALAVEPTDSESRSGLHTPFTTTHDIRR</sequence>
<proteinExistence type="predicted"/>
<dbReference type="InterPro" id="IPR057746">
    <property type="entry name" value="CpnT-like_N"/>
</dbReference>
<dbReference type="OrthoDB" id="2677932at2"/>
<evidence type="ECO:0000259" key="2">
    <source>
        <dbReference type="Pfam" id="PF25547"/>
    </source>
</evidence>
<reference evidence="4" key="1">
    <citation type="journal article" date="2016" name="Genome Announc.">
        <title>Draft Genome Sequences of Five Rapidly Growing Mycobacterium Species, M. thermoresistibile, M. fortuitum subsp. acetamidolyticum, M. canariasense, M. brisbanense, and M. novocastrense.</title>
        <authorList>
            <person name="Katahira K."/>
            <person name="Ogura Y."/>
            <person name="Gotoh Y."/>
            <person name="Hayashi T."/>
        </authorList>
    </citation>
    <scope>NUCLEOTIDE SEQUENCE [LARGE SCALE GENOMIC DNA]</scope>
    <source>
        <strain evidence="4">JCM15298</strain>
    </source>
</reference>
<feature type="compositionally biased region" description="Low complexity" evidence="1">
    <location>
        <begin position="4219"/>
        <end position="4233"/>
    </location>
</feature>
<organism evidence="3 4">
    <name type="scientific">Mycolicibacterium canariasense</name>
    <name type="common">Mycobacterium canariasense</name>
    <dbReference type="NCBI Taxonomy" id="228230"/>
    <lineage>
        <taxon>Bacteria</taxon>
        <taxon>Bacillati</taxon>
        <taxon>Actinomycetota</taxon>
        <taxon>Actinomycetes</taxon>
        <taxon>Mycobacteriales</taxon>
        <taxon>Mycobacteriaceae</taxon>
        <taxon>Mycolicibacterium</taxon>
    </lineage>
</organism>
<dbReference type="RefSeq" id="WP_062658834.1">
    <property type="nucleotide sequence ID" value="NZ_BCSY01000078.1"/>
</dbReference>
<feature type="compositionally biased region" description="Polar residues" evidence="1">
    <location>
        <begin position="4292"/>
        <end position="4307"/>
    </location>
</feature>
<feature type="compositionally biased region" description="Low complexity" evidence="1">
    <location>
        <begin position="708"/>
        <end position="733"/>
    </location>
</feature>
<feature type="region of interest" description="Disordered" evidence="1">
    <location>
        <begin position="3002"/>
        <end position="3025"/>
    </location>
</feature>
<feature type="region of interest" description="Disordered" evidence="1">
    <location>
        <begin position="4209"/>
        <end position="4307"/>
    </location>
</feature>
<gene>
    <name evidence="3" type="ORF">RMCC_4952</name>
</gene>
<feature type="region of interest" description="Disordered" evidence="1">
    <location>
        <begin position="3967"/>
        <end position="3989"/>
    </location>
</feature>
<feature type="compositionally biased region" description="Basic and acidic residues" evidence="1">
    <location>
        <begin position="1935"/>
        <end position="1959"/>
    </location>
</feature>
<feature type="region of interest" description="Disordered" evidence="1">
    <location>
        <begin position="3175"/>
        <end position="3212"/>
    </location>
</feature>
<accession>A0A100WG95</accession>
<feature type="region of interest" description="Disordered" evidence="1">
    <location>
        <begin position="793"/>
        <end position="829"/>
    </location>
</feature>
<feature type="compositionally biased region" description="Polar residues" evidence="1">
    <location>
        <begin position="613"/>
        <end position="624"/>
    </location>
</feature>
<feature type="compositionally biased region" description="Polar residues" evidence="1">
    <location>
        <begin position="3183"/>
        <end position="3193"/>
    </location>
</feature>
<evidence type="ECO:0000313" key="3">
    <source>
        <dbReference type="EMBL" id="GAS97987.1"/>
    </source>
</evidence>
<feature type="compositionally biased region" description="Low complexity" evidence="1">
    <location>
        <begin position="625"/>
        <end position="640"/>
    </location>
</feature>
<feature type="region of interest" description="Disordered" evidence="1">
    <location>
        <begin position="2816"/>
        <end position="2836"/>
    </location>
</feature>
<feature type="region of interest" description="Disordered" evidence="1">
    <location>
        <begin position="297"/>
        <end position="760"/>
    </location>
</feature>
<feature type="compositionally biased region" description="Low complexity" evidence="1">
    <location>
        <begin position="672"/>
        <end position="699"/>
    </location>
</feature>
<keyword evidence="4" id="KW-1185">Reference proteome</keyword>
<feature type="compositionally biased region" description="Low complexity" evidence="1">
    <location>
        <begin position="479"/>
        <end position="504"/>
    </location>
</feature>
<dbReference type="Proteomes" id="UP000069443">
    <property type="component" value="Unassembled WGS sequence"/>
</dbReference>
<name>A0A100WG95_MYCCR</name>
<feature type="region of interest" description="Disordered" evidence="1">
    <location>
        <begin position="1879"/>
        <end position="1959"/>
    </location>
</feature>
<feature type="compositionally biased region" description="Basic and acidic residues" evidence="1">
    <location>
        <begin position="1599"/>
        <end position="1617"/>
    </location>
</feature>
<feature type="region of interest" description="Disordered" evidence="1">
    <location>
        <begin position="2626"/>
        <end position="2662"/>
    </location>
</feature>
<protein>
    <recommendedName>
        <fullName evidence="2">Outer membrane channel protein CpnT-like N-terminal domain-containing protein</fullName>
    </recommendedName>
</protein>
<feature type="compositionally biased region" description="Low complexity" evidence="1">
    <location>
        <begin position="597"/>
        <end position="612"/>
    </location>
</feature>
<dbReference type="STRING" id="228230.RMCC_4952"/>
<evidence type="ECO:0000256" key="1">
    <source>
        <dbReference type="SAM" id="MobiDB-lite"/>
    </source>
</evidence>
<feature type="compositionally biased region" description="Basic and acidic residues" evidence="1">
    <location>
        <begin position="1644"/>
        <end position="1660"/>
    </location>
</feature>
<feature type="region of interest" description="Disordered" evidence="1">
    <location>
        <begin position="1599"/>
        <end position="1622"/>
    </location>
</feature>
<feature type="compositionally biased region" description="Basic and acidic residues" evidence="1">
    <location>
        <begin position="324"/>
        <end position="356"/>
    </location>
</feature>
<feature type="compositionally biased region" description="Basic and acidic residues" evidence="1">
    <location>
        <begin position="2816"/>
        <end position="2825"/>
    </location>
</feature>